<dbReference type="EMBL" id="FQUY01000003">
    <property type="protein sequence ID" value="SHE56976.1"/>
    <property type="molecule type" value="Genomic_DNA"/>
</dbReference>
<proteinExistence type="predicted"/>
<dbReference type="RefSeq" id="WP_073235709.1">
    <property type="nucleotide sequence ID" value="NZ_FQUY01000003.1"/>
</dbReference>
<organism evidence="1 2">
    <name type="scientific">Desulforamulus putei DSM 12395</name>
    <dbReference type="NCBI Taxonomy" id="1121429"/>
    <lineage>
        <taxon>Bacteria</taxon>
        <taxon>Bacillati</taxon>
        <taxon>Bacillota</taxon>
        <taxon>Clostridia</taxon>
        <taxon>Eubacteriales</taxon>
        <taxon>Peptococcaceae</taxon>
        <taxon>Desulforamulus</taxon>
    </lineage>
</organism>
<protein>
    <submittedName>
        <fullName evidence="1">Uncharacterized protein</fullName>
    </submittedName>
</protein>
<gene>
    <name evidence="1" type="ORF">SAMN02745133_00670</name>
</gene>
<name>A0A1M4UJR1_9FIRM</name>
<dbReference type="AlphaFoldDB" id="A0A1M4UJR1"/>
<dbReference type="OrthoDB" id="1787401at2"/>
<dbReference type="Proteomes" id="UP000184148">
    <property type="component" value="Unassembled WGS sequence"/>
</dbReference>
<sequence length="133" mass="14708">MGKLYFGGPLSVIKDIITMGFQPGQILRHHLLDAMLDARNAVGLNRRFRPAVLVLERPGNLQVLHQNSNADITVLANFLPMASEILLVKIDFSAPRLVRAAGTISPLTLFDMGSHRKHSSCKRVARVKRVIST</sequence>
<keyword evidence="2" id="KW-1185">Reference proteome</keyword>
<evidence type="ECO:0000313" key="2">
    <source>
        <dbReference type="Proteomes" id="UP000184148"/>
    </source>
</evidence>
<reference evidence="2" key="1">
    <citation type="submission" date="2016-11" db="EMBL/GenBank/DDBJ databases">
        <authorList>
            <person name="Varghese N."/>
            <person name="Submissions S."/>
        </authorList>
    </citation>
    <scope>NUCLEOTIDE SEQUENCE [LARGE SCALE GENOMIC DNA]</scope>
    <source>
        <strain evidence="2">DSM 12395</strain>
    </source>
</reference>
<accession>A0A1M4UJR1</accession>
<evidence type="ECO:0000313" key="1">
    <source>
        <dbReference type="EMBL" id="SHE56976.1"/>
    </source>
</evidence>